<evidence type="ECO:0000256" key="8">
    <source>
        <dbReference type="SAM" id="Phobius"/>
    </source>
</evidence>
<comment type="subcellular location">
    <subcellularLocation>
        <location evidence="1">Nucleus</location>
    </subcellularLocation>
</comment>
<evidence type="ECO:0000256" key="1">
    <source>
        <dbReference type="ARBA" id="ARBA00004123"/>
    </source>
</evidence>
<protein>
    <submittedName>
        <fullName evidence="10">EOG090X01LQ</fullName>
    </submittedName>
</protein>
<dbReference type="Gene3D" id="3.30.420.10">
    <property type="entry name" value="Ribonuclease H-like superfamily/Ribonuclease H"/>
    <property type="match status" value="1"/>
</dbReference>
<keyword evidence="8" id="KW-0472">Membrane</keyword>
<feature type="transmembrane region" description="Helical" evidence="8">
    <location>
        <begin position="6"/>
        <end position="23"/>
    </location>
</feature>
<dbReference type="GO" id="GO:0003676">
    <property type="term" value="F:nucleic acid binding"/>
    <property type="evidence" value="ECO:0007669"/>
    <property type="project" value="InterPro"/>
</dbReference>
<keyword evidence="8" id="KW-1133">Transmembrane helix</keyword>
<keyword evidence="8" id="KW-0812">Transmembrane</keyword>
<keyword evidence="5" id="KW-0269">Exonuclease</keyword>
<evidence type="ECO:0000256" key="4">
    <source>
        <dbReference type="ARBA" id="ARBA00022801"/>
    </source>
</evidence>
<dbReference type="InterPro" id="IPR015943">
    <property type="entry name" value="WD40/YVTN_repeat-like_dom_sf"/>
</dbReference>
<proteinExistence type="inferred from homology"/>
<dbReference type="SUPFAM" id="SSF50978">
    <property type="entry name" value="WD40 repeat-like"/>
    <property type="match status" value="1"/>
</dbReference>
<dbReference type="FunFam" id="3.30.420.10:FF:000031">
    <property type="entry name" value="RNA exonuclease 1"/>
    <property type="match status" value="1"/>
</dbReference>
<feature type="compositionally biased region" description="Low complexity" evidence="7">
    <location>
        <begin position="56"/>
        <end position="66"/>
    </location>
</feature>
<dbReference type="AlphaFoldDB" id="A0A9N6WSM2"/>
<feature type="compositionally biased region" description="Basic residues" evidence="7">
    <location>
        <begin position="168"/>
        <end position="186"/>
    </location>
</feature>
<dbReference type="GO" id="GO:0005634">
    <property type="term" value="C:nucleus"/>
    <property type="evidence" value="ECO:0007669"/>
    <property type="project" value="UniProtKB-SubCell"/>
</dbReference>
<dbReference type="SMART" id="SM00479">
    <property type="entry name" value="EXOIII"/>
    <property type="match status" value="1"/>
</dbReference>
<reference evidence="10" key="1">
    <citation type="submission" date="2021-04" db="EMBL/GenBank/DDBJ databases">
        <authorList>
            <person name="Cornetti L."/>
        </authorList>
    </citation>
    <scope>NUCLEOTIDE SEQUENCE</scope>
</reference>
<evidence type="ECO:0000259" key="9">
    <source>
        <dbReference type="SMART" id="SM00479"/>
    </source>
</evidence>
<dbReference type="InterPro" id="IPR036322">
    <property type="entry name" value="WD40_repeat_dom_sf"/>
</dbReference>
<gene>
    <name evidence="10" type="primary">EOG090X01LQ</name>
</gene>
<name>A0A9N6WSM2_9CRUS</name>
<evidence type="ECO:0000256" key="5">
    <source>
        <dbReference type="ARBA" id="ARBA00022839"/>
    </source>
</evidence>
<dbReference type="InterPro" id="IPR013520">
    <property type="entry name" value="Ribonucl_H"/>
</dbReference>
<evidence type="ECO:0000256" key="3">
    <source>
        <dbReference type="ARBA" id="ARBA00022722"/>
    </source>
</evidence>
<evidence type="ECO:0000256" key="6">
    <source>
        <dbReference type="ARBA" id="ARBA00023242"/>
    </source>
</evidence>
<dbReference type="InterPro" id="IPR047021">
    <property type="entry name" value="REXO1/3/4-like"/>
</dbReference>
<keyword evidence="3" id="KW-0540">Nuclease</keyword>
<dbReference type="InterPro" id="IPR012337">
    <property type="entry name" value="RNaseH-like_sf"/>
</dbReference>
<dbReference type="GO" id="GO:0004527">
    <property type="term" value="F:exonuclease activity"/>
    <property type="evidence" value="ECO:0007669"/>
    <property type="project" value="UniProtKB-KW"/>
</dbReference>
<dbReference type="Gene3D" id="2.130.10.10">
    <property type="entry name" value="YVTN repeat-like/Quinoprotein amine dehydrogenase"/>
    <property type="match status" value="1"/>
</dbReference>
<dbReference type="PANTHER" id="PTHR12801">
    <property type="entry name" value="RNA EXONUCLEASE REXO1 / RECO3 FAMILY MEMBER-RELATED"/>
    <property type="match status" value="1"/>
</dbReference>
<feature type="region of interest" description="Disordered" evidence="7">
    <location>
        <begin position="32"/>
        <end position="68"/>
    </location>
</feature>
<feature type="domain" description="Exonuclease" evidence="9">
    <location>
        <begin position="391"/>
        <end position="550"/>
    </location>
</feature>
<keyword evidence="4" id="KW-0378">Hydrolase</keyword>
<evidence type="ECO:0000256" key="2">
    <source>
        <dbReference type="ARBA" id="ARBA00006357"/>
    </source>
</evidence>
<dbReference type="CDD" id="cd06145">
    <property type="entry name" value="REX1_like"/>
    <property type="match status" value="1"/>
</dbReference>
<dbReference type="Pfam" id="PF00929">
    <property type="entry name" value="RNase_T"/>
    <property type="match status" value="1"/>
</dbReference>
<dbReference type="InterPro" id="IPR034922">
    <property type="entry name" value="REX1-like_exo"/>
</dbReference>
<organism evidence="10">
    <name type="scientific">Evadne anonyx</name>
    <dbReference type="NCBI Taxonomy" id="141404"/>
    <lineage>
        <taxon>Eukaryota</taxon>
        <taxon>Metazoa</taxon>
        <taxon>Ecdysozoa</taxon>
        <taxon>Arthropoda</taxon>
        <taxon>Crustacea</taxon>
        <taxon>Branchiopoda</taxon>
        <taxon>Diplostraca</taxon>
        <taxon>Cladocera</taxon>
        <taxon>Onychopoda</taxon>
        <taxon>Podonidae</taxon>
        <taxon>Evadne</taxon>
    </lineage>
</organism>
<evidence type="ECO:0000313" key="10">
    <source>
        <dbReference type="EMBL" id="CAG4642320.1"/>
    </source>
</evidence>
<dbReference type="SUPFAM" id="SSF53098">
    <property type="entry name" value="Ribonuclease H-like"/>
    <property type="match status" value="1"/>
</dbReference>
<dbReference type="EMBL" id="OC985665">
    <property type="protein sequence ID" value="CAG4642320.1"/>
    <property type="molecule type" value="Genomic_DNA"/>
</dbReference>
<dbReference type="InterPro" id="IPR036397">
    <property type="entry name" value="RNaseH_sf"/>
</dbReference>
<dbReference type="GO" id="GO:0010629">
    <property type="term" value="P:negative regulation of gene expression"/>
    <property type="evidence" value="ECO:0007669"/>
    <property type="project" value="UniProtKB-ARBA"/>
</dbReference>
<sequence length="667" mass="74028">MAVEVGILLLSVILAPIVIYLVWNSKFSQSSSEVKKHSSTGDGKKNGKKPVKTTSKAAKNKPAAPLKDSKAPYTHSWLLTTLKGHTGIITDMDISPNGKYLATSSEELDERLVKKPIEEMGNESLLSGHILIEGPKSMELDHIHELLVDPGSGTKTPSETDSGCVLSRRQKKNRCRKGQAKKKKDKQKSSETKEKTRIIAPLLQHYACLQMTNSELYLILSQYVLVEDELLSLGYPVESTYYPGQVIIYRTPECNFNVYQHNVQTTNKSMEQTTEMTLNVHENDVNSIQTASTGPLSPSFGKRCVRCKKEFFVTVDGEYLTQESCTYHWGQWKRISCDLHAYSCCHGKKSSMGCTFGQLHVWNGVSQGMNGPYTDFVHTTCRDNRKMTNYGIYALDCEMCYTGLGLEVCKVSVISIDGCLVYETLVKPNHAVIDYNTRFSGLNEKDLESTRKSICDVRSDLLLFIHAETILIGHGLENDLRALGLLHLNVIDTAVLFPHHHGFPFRRSLKSLTAMYLSRDIQTGDAGHDSLEDARACAELVLWKYDHATRLRWSPDSKALLGLRALSNELEVFKVGKKPEAGLPSLQATHTLPKIREDALIAVEVASTGQYIMTCTAKNEVDIVSLNGTVLTSFVNNQVETYSAKISADAKLIGTCGISKTLKKSGS</sequence>
<keyword evidence="6" id="KW-0539">Nucleus</keyword>
<feature type="region of interest" description="Disordered" evidence="7">
    <location>
        <begin position="148"/>
        <end position="194"/>
    </location>
</feature>
<accession>A0A9N6WSM2</accession>
<comment type="similarity">
    <text evidence="2">Belongs to the REXO1/REXO3 family.</text>
</comment>
<evidence type="ECO:0000256" key="7">
    <source>
        <dbReference type="SAM" id="MobiDB-lite"/>
    </source>
</evidence>
<dbReference type="Pfam" id="PF00400">
    <property type="entry name" value="WD40"/>
    <property type="match status" value="1"/>
</dbReference>
<dbReference type="InterPro" id="IPR001680">
    <property type="entry name" value="WD40_rpt"/>
</dbReference>
<dbReference type="PANTHER" id="PTHR12801:SF115">
    <property type="entry name" value="FI18136P1-RELATED"/>
    <property type="match status" value="1"/>
</dbReference>